<sequence length="276" mass="29739">MYEELTTLRVDVADRVAVATIDAPPINVMTVPMLVDLMRFGTAVADDDEVGVVVFRSADPDFFIAHFDVESILAMPTDEPAERSGTPNGFHRMCEIYRTMPKPTIVEIAGRVGGGGNEFAMACDMRFGAVGRTIINQMEVPLGILPGGGGTQRLPRLVGRGRALEIILGGIDVDAVTAERWGLLNRALAPDELTPYVDGLARRIASFPPEAVALAKESVGNVDTMTMADGLAEEAHLFERTLRIPGTAERMRSFLERGGQTRETELNIADASGPSI</sequence>
<dbReference type="GO" id="GO:0003824">
    <property type="term" value="F:catalytic activity"/>
    <property type="evidence" value="ECO:0007669"/>
    <property type="project" value="UniProtKB-ARBA"/>
</dbReference>
<reference evidence="1 2" key="1">
    <citation type="submission" date="2019-03" db="EMBL/GenBank/DDBJ databases">
        <title>Sequencing the genomes of 1000 actinobacteria strains.</title>
        <authorList>
            <person name="Klenk H.-P."/>
        </authorList>
    </citation>
    <scope>NUCLEOTIDE SEQUENCE [LARGE SCALE GENOMIC DNA]</scope>
    <source>
        <strain evidence="1 2">DSM 18936</strain>
    </source>
</reference>
<dbReference type="InterPro" id="IPR029045">
    <property type="entry name" value="ClpP/crotonase-like_dom_sf"/>
</dbReference>
<dbReference type="Proteomes" id="UP000294558">
    <property type="component" value="Unassembled WGS sequence"/>
</dbReference>
<dbReference type="SUPFAM" id="SSF52096">
    <property type="entry name" value="ClpP/crotonase"/>
    <property type="match status" value="1"/>
</dbReference>
<dbReference type="InterPro" id="IPR001753">
    <property type="entry name" value="Enoyl-CoA_hydra/iso"/>
</dbReference>
<dbReference type="Gene3D" id="3.90.226.10">
    <property type="entry name" value="2-enoyl-CoA Hydratase, Chain A, domain 1"/>
    <property type="match status" value="1"/>
</dbReference>
<dbReference type="AlphaFoldDB" id="A0A4R7HZD8"/>
<name>A0A4R7HZD8_9ACTN</name>
<protein>
    <submittedName>
        <fullName evidence="1">Enoyl-CoA hydratase/carnithine racemase</fullName>
    </submittedName>
</protein>
<proteinExistence type="predicted"/>
<gene>
    <name evidence="1" type="ORF">BDK89_1774</name>
</gene>
<dbReference type="GO" id="GO:0006635">
    <property type="term" value="P:fatty acid beta-oxidation"/>
    <property type="evidence" value="ECO:0007669"/>
    <property type="project" value="TreeGrafter"/>
</dbReference>
<dbReference type="PANTHER" id="PTHR11941">
    <property type="entry name" value="ENOYL-COA HYDRATASE-RELATED"/>
    <property type="match status" value="1"/>
</dbReference>
<keyword evidence="2" id="KW-1185">Reference proteome</keyword>
<dbReference type="Pfam" id="PF00378">
    <property type="entry name" value="ECH_1"/>
    <property type="match status" value="1"/>
</dbReference>
<dbReference type="CDD" id="cd06558">
    <property type="entry name" value="crotonase-like"/>
    <property type="match status" value="1"/>
</dbReference>
<accession>A0A4R7HZD8</accession>
<comment type="caution">
    <text evidence="1">The sequence shown here is derived from an EMBL/GenBank/DDBJ whole genome shotgun (WGS) entry which is preliminary data.</text>
</comment>
<dbReference type="RefSeq" id="WP_208294010.1">
    <property type="nucleotide sequence ID" value="NZ_SOAU01000001.1"/>
</dbReference>
<evidence type="ECO:0000313" key="2">
    <source>
        <dbReference type="Proteomes" id="UP000294558"/>
    </source>
</evidence>
<dbReference type="PANTHER" id="PTHR11941:SF54">
    <property type="entry name" value="ENOYL-COA HYDRATASE, MITOCHONDRIAL"/>
    <property type="match status" value="1"/>
</dbReference>
<organism evidence="1 2">
    <name type="scientific">Ilumatobacter fluminis</name>
    <dbReference type="NCBI Taxonomy" id="467091"/>
    <lineage>
        <taxon>Bacteria</taxon>
        <taxon>Bacillati</taxon>
        <taxon>Actinomycetota</taxon>
        <taxon>Acidimicrobiia</taxon>
        <taxon>Acidimicrobiales</taxon>
        <taxon>Ilumatobacteraceae</taxon>
        <taxon>Ilumatobacter</taxon>
    </lineage>
</organism>
<dbReference type="EMBL" id="SOAU01000001">
    <property type="protein sequence ID" value="TDT16190.1"/>
    <property type="molecule type" value="Genomic_DNA"/>
</dbReference>
<evidence type="ECO:0000313" key="1">
    <source>
        <dbReference type="EMBL" id="TDT16190.1"/>
    </source>
</evidence>